<name>A0ACC2PPH8_9HYME</name>
<comment type="caution">
    <text evidence="1">The sequence shown here is derived from an EMBL/GenBank/DDBJ whole genome shotgun (WGS) entry which is preliminary data.</text>
</comment>
<keyword evidence="2" id="KW-1185">Reference proteome</keyword>
<evidence type="ECO:0000313" key="2">
    <source>
        <dbReference type="Proteomes" id="UP001239111"/>
    </source>
</evidence>
<sequence>MHGDCLGVGKFIPSEWFDSKNHDREWYIGGAKAREFNRRLLGIHPPSEITRTPKELPDPKLHASEWRNLNLYYVLVYLKGLMPEKYLRHWLLFVYGMYVFLQPEISDDEHRIAEGALSGFVSQVERLYGKRFMRFNVHLLLHIARFVKKYGSLWAWSTYPFEHINGVIQTLYHGTQDITLQICKAYTYMGNIKNRSEIFDRPDCSAQGEQLFQSLMSQCRIRLCLKCEDDLRLFGVPYSMDLSLNQKLEIEQLLETEIENEASSYDRFIYKNVLYNTTQYTRLEKRHNSTILTQDNELVVIADLIAVKPIGETQETYIVSGIKIEVLSEELCKNGHISTNLYSFIGKETSISVFIKPSSIKKKCVRIPYQQGKLYISYHL</sequence>
<organism evidence="1 2">
    <name type="scientific">Eretmocerus hayati</name>
    <dbReference type="NCBI Taxonomy" id="131215"/>
    <lineage>
        <taxon>Eukaryota</taxon>
        <taxon>Metazoa</taxon>
        <taxon>Ecdysozoa</taxon>
        <taxon>Arthropoda</taxon>
        <taxon>Hexapoda</taxon>
        <taxon>Insecta</taxon>
        <taxon>Pterygota</taxon>
        <taxon>Neoptera</taxon>
        <taxon>Endopterygota</taxon>
        <taxon>Hymenoptera</taxon>
        <taxon>Apocrita</taxon>
        <taxon>Proctotrupomorpha</taxon>
        <taxon>Chalcidoidea</taxon>
        <taxon>Aphelinidae</taxon>
        <taxon>Aphelininae</taxon>
        <taxon>Eretmocerus</taxon>
    </lineage>
</organism>
<dbReference type="Proteomes" id="UP001239111">
    <property type="component" value="Chromosome 1"/>
</dbReference>
<proteinExistence type="predicted"/>
<reference evidence="1" key="1">
    <citation type="submission" date="2023-04" db="EMBL/GenBank/DDBJ databases">
        <title>A chromosome-level genome assembly of the parasitoid wasp Eretmocerus hayati.</title>
        <authorList>
            <person name="Zhong Y."/>
            <person name="Liu S."/>
            <person name="Liu Y."/>
        </authorList>
    </citation>
    <scope>NUCLEOTIDE SEQUENCE</scope>
    <source>
        <strain evidence="1">ZJU_SS_LIU_2023</strain>
    </source>
</reference>
<gene>
    <name evidence="1" type="ORF">QAD02_020291</name>
</gene>
<evidence type="ECO:0000313" key="1">
    <source>
        <dbReference type="EMBL" id="KAJ8684499.1"/>
    </source>
</evidence>
<protein>
    <submittedName>
        <fullName evidence="1">Uncharacterized protein</fullName>
    </submittedName>
</protein>
<dbReference type="EMBL" id="CM056741">
    <property type="protein sequence ID" value="KAJ8684499.1"/>
    <property type="molecule type" value="Genomic_DNA"/>
</dbReference>
<accession>A0ACC2PPH8</accession>